<feature type="non-terminal residue" evidence="1">
    <location>
        <position position="1"/>
    </location>
</feature>
<reference evidence="2" key="1">
    <citation type="journal article" date="2022" name="Nat. Commun.">
        <title>Chromosome evolution and the genetic basis of agronomically important traits in greater yam.</title>
        <authorList>
            <person name="Bredeson J.V."/>
            <person name="Lyons J.B."/>
            <person name="Oniyinde I.O."/>
            <person name="Okereke N.R."/>
            <person name="Kolade O."/>
            <person name="Nnabue I."/>
            <person name="Nwadili C.O."/>
            <person name="Hribova E."/>
            <person name="Parker M."/>
            <person name="Nwogha J."/>
            <person name="Shu S."/>
            <person name="Carlson J."/>
            <person name="Kariba R."/>
            <person name="Muthemba S."/>
            <person name="Knop K."/>
            <person name="Barton G.J."/>
            <person name="Sherwood A.V."/>
            <person name="Lopez-Montes A."/>
            <person name="Asiedu R."/>
            <person name="Jamnadass R."/>
            <person name="Muchugi A."/>
            <person name="Goodstein D."/>
            <person name="Egesi C.N."/>
            <person name="Featherston J."/>
            <person name="Asfaw A."/>
            <person name="Simpson G.G."/>
            <person name="Dolezel J."/>
            <person name="Hendre P.S."/>
            <person name="Van Deynze A."/>
            <person name="Kumar P.L."/>
            <person name="Obidiegwu J.E."/>
            <person name="Bhattacharjee R."/>
            <person name="Rokhsar D.S."/>
        </authorList>
    </citation>
    <scope>NUCLEOTIDE SEQUENCE [LARGE SCALE GENOMIC DNA]</scope>
    <source>
        <strain evidence="2">cv. TDa95/00328</strain>
    </source>
</reference>
<protein>
    <submittedName>
        <fullName evidence="1">GDP-fucose protein O-fucosyltransferase protein</fullName>
    </submittedName>
</protein>
<dbReference type="EMBL" id="CM037018">
    <property type="protein sequence ID" value="KAH7674395.1"/>
    <property type="molecule type" value="Genomic_DNA"/>
</dbReference>
<keyword evidence="2" id="KW-1185">Reference proteome</keyword>
<evidence type="ECO:0000313" key="1">
    <source>
        <dbReference type="EMBL" id="KAH7674395.1"/>
    </source>
</evidence>
<dbReference type="Proteomes" id="UP000827976">
    <property type="component" value="Chromosome 8"/>
</dbReference>
<gene>
    <name evidence="1" type="ORF">IHE45_08G069900</name>
</gene>
<sequence>EHLLLDPLLVVTKQQKSSKRRKLLFLFPSTRFVSHCFFALLALWACFNISRIILFSSSLPCKGNQEQQVIQRPSVPLRPCLNFSEEYKNRTVKLHTRRYMMVVVSGGLNQQRNQIVDAVVIARVIGAVLVVPVLQVNQVWGDESEFGDIFDERHFKETLRDDVVVVSSLPSTHLLKRRVHAPPMPLDTDEDWLLANYMPKITRQSILILRAFDSRLSKNLSSDLQKLRCKVAFKAIKFQPRIEKTADILVSRMSKNGPYMALHLRLEKDVWVRTGCLPGLGEEADVEIKHERLSNPNLLTSRSNLSAEVRYLAGLCPLNGLETSMLLNGLDIPKNTRFYWAGGEPFGGDKALKPLKLIFPHLYNKWNLAKSGELDDFKQKPSILAALDYIVCLKSQVFMENHGGNMARALQGHRAYMGYGLHIKPNKKLLIQLFQNKSLEDSEKKKKIKQIHLEDIDLDLVKGRKRNMDAITFPAYHCMCNKDFRASNDTKWLL</sequence>
<evidence type="ECO:0000313" key="2">
    <source>
        <dbReference type="Proteomes" id="UP000827976"/>
    </source>
</evidence>
<name>A0ACB7VK72_DIOAL</name>
<comment type="caution">
    <text evidence="1">The sequence shown here is derived from an EMBL/GenBank/DDBJ whole genome shotgun (WGS) entry which is preliminary data.</text>
</comment>
<proteinExistence type="predicted"/>
<accession>A0ACB7VK72</accession>
<organism evidence="1 2">
    <name type="scientific">Dioscorea alata</name>
    <name type="common">Purple yam</name>
    <dbReference type="NCBI Taxonomy" id="55571"/>
    <lineage>
        <taxon>Eukaryota</taxon>
        <taxon>Viridiplantae</taxon>
        <taxon>Streptophyta</taxon>
        <taxon>Embryophyta</taxon>
        <taxon>Tracheophyta</taxon>
        <taxon>Spermatophyta</taxon>
        <taxon>Magnoliopsida</taxon>
        <taxon>Liliopsida</taxon>
        <taxon>Dioscoreales</taxon>
        <taxon>Dioscoreaceae</taxon>
        <taxon>Dioscorea</taxon>
    </lineage>
</organism>